<evidence type="ECO:0000313" key="2">
    <source>
        <dbReference type="Proteomes" id="UP000828390"/>
    </source>
</evidence>
<dbReference type="EMBL" id="JAIWYP010000006">
    <property type="protein sequence ID" value="KAH3804084.1"/>
    <property type="molecule type" value="Genomic_DNA"/>
</dbReference>
<evidence type="ECO:0000313" key="1">
    <source>
        <dbReference type="EMBL" id="KAH3804084.1"/>
    </source>
</evidence>
<dbReference type="Proteomes" id="UP000828390">
    <property type="component" value="Unassembled WGS sequence"/>
</dbReference>
<sequence length="106" mass="11824">MSPTNRAVEEELKTQKIVDYDDDVDVLRLTVKCWCVADVSRCEEDKDKDKKGRTLGEGLTATQLYWSSTGNLHVHAVPGSNNVLILMSCYHSQIGVFKTHPPHPVG</sequence>
<gene>
    <name evidence="1" type="ORF">DPMN_132364</name>
</gene>
<comment type="caution">
    <text evidence="1">The sequence shown here is derived from an EMBL/GenBank/DDBJ whole genome shotgun (WGS) entry which is preliminary data.</text>
</comment>
<name>A0A9D4FRF2_DREPO</name>
<dbReference type="AlphaFoldDB" id="A0A9D4FRF2"/>
<protein>
    <submittedName>
        <fullName evidence="1">Uncharacterized protein</fullName>
    </submittedName>
</protein>
<organism evidence="1 2">
    <name type="scientific">Dreissena polymorpha</name>
    <name type="common">Zebra mussel</name>
    <name type="synonym">Mytilus polymorpha</name>
    <dbReference type="NCBI Taxonomy" id="45954"/>
    <lineage>
        <taxon>Eukaryota</taxon>
        <taxon>Metazoa</taxon>
        <taxon>Spiralia</taxon>
        <taxon>Lophotrochozoa</taxon>
        <taxon>Mollusca</taxon>
        <taxon>Bivalvia</taxon>
        <taxon>Autobranchia</taxon>
        <taxon>Heteroconchia</taxon>
        <taxon>Euheterodonta</taxon>
        <taxon>Imparidentia</taxon>
        <taxon>Neoheterodontei</taxon>
        <taxon>Myida</taxon>
        <taxon>Dreissenoidea</taxon>
        <taxon>Dreissenidae</taxon>
        <taxon>Dreissena</taxon>
    </lineage>
</organism>
<proteinExistence type="predicted"/>
<reference evidence="1" key="1">
    <citation type="journal article" date="2019" name="bioRxiv">
        <title>The Genome of the Zebra Mussel, Dreissena polymorpha: A Resource for Invasive Species Research.</title>
        <authorList>
            <person name="McCartney M.A."/>
            <person name="Auch B."/>
            <person name="Kono T."/>
            <person name="Mallez S."/>
            <person name="Zhang Y."/>
            <person name="Obille A."/>
            <person name="Becker A."/>
            <person name="Abrahante J.E."/>
            <person name="Garbe J."/>
            <person name="Badalamenti J.P."/>
            <person name="Herman A."/>
            <person name="Mangelson H."/>
            <person name="Liachko I."/>
            <person name="Sullivan S."/>
            <person name="Sone E.D."/>
            <person name="Koren S."/>
            <person name="Silverstein K.A.T."/>
            <person name="Beckman K.B."/>
            <person name="Gohl D.M."/>
        </authorList>
    </citation>
    <scope>NUCLEOTIDE SEQUENCE</scope>
    <source>
        <strain evidence="1">Duluth1</strain>
        <tissue evidence="1">Whole animal</tissue>
    </source>
</reference>
<keyword evidence="2" id="KW-1185">Reference proteome</keyword>
<reference evidence="1" key="2">
    <citation type="submission" date="2020-11" db="EMBL/GenBank/DDBJ databases">
        <authorList>
            <person name="McCartney M.A."/>
            <person name="Auch B."/>
            <person name="Kono T."/>
            <person name="Mallez S."/>
            <person name="Becker A."/>
            <person name="Gohl D.M."/>
            <person name="Silverstein K.A.T."/>
            <person name="Koren S."/>
            <person name="Bechman K.B."/>
            <person name="Herman A."/>
            <person name="Abrahante J.E."/>
            <person name="Garbe J."/>
        </authorList>
    </citation>
    <scope>NUCLEOTIDE SEQUENCE</scope>
    <source>
        <strain evidence="1">Duluth1</strain>
        <tissue evidence="1">Whole animal</tissue>
    </source>
</reference>
<accession>A0A9D4FRF2</accession>